<dbReference type="GeneID" id="27140054"/>
<dbReference type="EC" id="3.1.-.-" evidence="5"/>
<dbReference type="PANTHER" id="PTHR39677">
    <property type="entry name" value="RIBONUCLEASE VAPC6"/>
    <property type="match status" value="1"/>
</dbReference>
<dbReference type="GO" id="GO:0090729">
    <property type="term" value="F:toxin activity"/>
    <property type="evidence" value="ECO:0007669"/>
    <property type="project" value="UniProtKB-KW"/>
</dbReference>
<evidence type="ECO:0000313" key="7">
    <source>
        <dbReference type="EMBL" id="AMQ18728.1"/>
    </source>
</evidence>
<dbReference type="STRING" id="53952.A0127_05860"/>
<dbReference type="GO" id="GO:0016787">
    <property type="term" value="F:hydrolase activity"/>
    <property type="evidence" value="ECO:0007669"/>
    <property type="project" value="UniProtKB-KW"/>
</dbReference>
<evidence type="ECO:0000259" key="6">
    <source>
        <dbReference type="SMART" id="SM00670"/>
    </source>
</evidence>
<feature type="binding site" evidence="5">
    <location>
        <position position="110"/>
    </location>
    <ligand>
        <name>Mg(2+)</name>
        <dbReference type="ChEBI" id="CHEBI:18420"/>
    </ligand>
</feature>
<evidence type="ECO:0000313" key="8">
    <source>
        <dbReference type="Proteomes" id="UP000073604"/>
    </source>
</evidence>
<dbReference type="KEGG" id="tpep:A0127_05860"/>
<organism evidence="7 8">
    <name type="scientific">Thermococcus peptonophilus</name>
    <dbReference type="NCBI Taxonomy" id="53952"/>
    <lineage>
        <taxon>Archaea</taxon>
        <taxon>Methanobacteriati</taxon>
        <taxon>Methanobacteriota</taxon>
        <taxon>Thermococci</taxon>
        <taxon>Thermococcales</taxon>
        <taxon>Thermococcaceae</taxon>
        <taxon>Thermococcus</taxon>
    </lineage>
</organism>
<feature type="binding site" evidence="5">
    <location>
        <position position="8"/>
    </location>
    <ligand>
        <name>Mg(2+)</name>
        <dbReference type="ChEBI" id="CHEBI:18420"/>
    </ligand>
</feature>
<dbReference type="Gene3D" id="3.40.50.1010">
    <property type="entry name" value="5'-nuclease"/>
    <property type="match status" value="1"/>
</dbReference>
<dbReference type="Proteomes" id="UP000073604">
    <property type="component" value="Chromosome"/>
</dbReference>
<dbReference type="AlphaFoldDB" id="A0A142CVC6"/>
<dbReference type="GO" id="GO:0004540">
    <property type="term" value="F:RNA nuclease activity"/>
    <property type="evidence" value="ECO:0007669"/>
    <property type="project" value="InterPro"/>
</dbReference>
<dbReference type="InterPro" id="IPR029060">
    <property type="entry name" value="PIN-like_dom_sf"/>
</dbReference>
<sequence>MSGSIFFDSNVLIYHLSGIQEAKALIQSVENGSIRGFINPIVVSEVLFFYIKANTGMKSYELKKRPENLSKLDLEPVFELFSLFKILDLNSDIVRESRNYIKDSLLLPNDALIAATCSFYGISTLATFDDDFKRVPHLRIIQSVNEV</sequence>
<dbReference type="InterPro" id="IPR022907">
    <property type="entry name" value="VapC_family"/>
</dbReference>
<proteinExistence type="inferred from homology"/>
<evidence type="ECO:0000256" key="4">
    <source>
        <dbReference type="ARBA" id="ARBA00022801"/>
    </source>
</evidence>
<evidence type="ECO:0000256" key="2">
    <source>
        <dbReference type="ARBA" id="ARBA00022722"/>
    </source>
</evidence>
<dbReference type="SUPFAM" id="SSF88723">
    <property type="entry name" value="PIN domain-like"/>
    <property type="match status" value="1"/>
</dbReference>
<keyword evidence="8" id="KW-1185">Reference proteome</keyword>
<accession>A0A142CVC6</accession>
<keyword evidence="2 5" id="KW-0540">Nuclease</keyword>
<evidence type="ECO:0000256" key="1">
    <source>
        <dbReference type="ARBA" id="ARBA00022649"/>
    </source>
</evidence>
<dbReference type="RefSeq" id="WP_062389154.1">
    <property type="nucleotide sequence ID" value="NZ_CP014750.1"/>
</dbReference>
<dbReference type="SMART" id="SM00670">
    <property type="entry name" value="PINc"/>
    <property type="match status" value="1"/>
</dbReference>
<comment type="cofactor">
    <cofactor evidence="5">
        <name>Mg(2+)</name>
        <dbReference type="ChEBI" id="CHEBI:18420"/>
    </cofactor>
</comment>
<feature type="domain" description="PIN" evidence="6">
    <location>
        <begin position="3"/>
        <end position="134"/>
    </location>
</feature>
<evidence type="ECO:0000256" key="5">
    <source>
        <dbReference type="HAMAP-Rule" id="MF_00265"/>
    </source>
</evidence>
<comment type="function">
    <text evidence="5">Toxic component of a toxin-antitoxin (TA) system. An RNase.</text>
</comment>
<keyword evidence="5" id="KW-0800">Toxin</keyword>
<reference evidence="8" key="1">
    <citation type="submission" date="2016-03" db="EMBL/GenBank/DDBJ databases">
        <authorList>
            <person name="Oger P.M."/>
        </authorList>
    </citation>
    <scope>NUCLEOTIDE SEQUENCE [LARGE SCALE GENOMIC DNA]</scope>
    <source>
        <strain evidence="8">OG-1</strain>
    </source>
</reference>
<dbReference type="Pfam" id="PF01850">
    <property type="entry name" value="PIN"/>
    <property type="match status" value="1"/>
</dbReference>
<name>A0A142CVC6_9EURY</name>
<keyword evidence="1 5" id="KW-1277">Toxin-antitoxin system</keyword>
<gene>
    <name evidence="5" type="primary">vapC</name>
    <name evidence="7" type="ORF">A0127_05860</name>
</gene>
<keyword evidence="5" id="KW-0460">Magnesium</keyword>
<dbReference type="InterPro" id="IPR002716">
    <property type="entry name" value="PIN_dom"/>
</dbReference>
<evidence type="ECO:0000256" key="3">
    <source>
        <dbReference type="ARBA" id="ARBA00022723"/>
    </source>
</evidence>
<dbReference type="HAMAP" id="MF_00265">
    <property type="entry name" value="VapC_Nob1"/>
    <property type="match status" value="1"/>
</dbReference>
<dbReference type="OrthoDB" id="147997at2157"/>
<keyword evidence="3 5" id="KW-0479">Metal-binding</keyword>
<dbReference type="EMBL" id="CP014750">
    <property type="protein sequence ID" value="AMQ18728.1"/>
    <property type="molecule type" value="Genomic_DNA"/>
</dbReference>
<dbReference type="PANTHER" id="PTHR39677:SF4">
    <property type="entry name" value="RIBONUCLEASE VAPC6"/>
    <property type="match status" value="1"/>
</dbReference>
<keyword evidence="4 5" id="KW-0378">Hydrolase</keyword>
<dbReference type="GO" id="GO:0000287">
    <property type="term" value="F:magnesium ion binding"/>
    <property type="evidence" value="ECO:0007669"/>
    <property type="project" value="UniProtKB-UniRule"/>
</dbReference>
<protein>
    <recommendedName>
        <fullName evidence="5">Ribonuclease VapC</fullName>
        <shortName evidence="5">RNase VapC</shortName>
        <ecNumber evidence="5">3.1.-.-</ecNumber>
    </recommendedName>
    <alternativeName>
        <fullName evidence="5">Putative toxin VapC</fullName>
    </alternativeName>
</protein>
<dbReference type="CDD" id="cd18677">
    <property type="entry name" value="PIN_MjVapC2-VapC6_like"/>
    <property type="match status" value="1"/>
</dbReference>
<comment type="similarity">
    <text evidence="5">Belongs to the PINc/VapC protein family.</text>
</comment>